<name>A0ABD1VQM7_9LAMI</name>
<dbReference type="SUPFAM" id="SSF52058">
    <property type="entry name" value="L domain-like"/>
    <property type="match status" value="1"/>
</dbReference>
<gene>
    <name evidence="2" type="ORF">Fot_20061</name>
</gene>
<evidence type="ECO:0000313" key="2">
    <source>
        <dbReference type="EMBL" id="KAL2538670.1"/>
    </source>
</evidence>
<sequence>MPPHIRRLSCLQTLQFFNVGDKEGCKIEELGHLKNLRGKIEIRNLQLVNNEAEAKKANLDGKTNIIELKFCWRNTNEGYESVSESDMRNTNVLESNIHDESVLEGLQPHPNLRSIGIEGFRGKNFPSWTMTMLKLDKLIEIELRNCYNCEKIPMLGHLPLLKYLTLGGLTNVRSIEFHSMVRVVAAQLVEMMARRHEYHSHHLKVS</sequence>
<dbReference type="Pfam" id="PF25019">
    <property type="entry name" value="LRR_R13L1-DRL21"/>
    <property type="match status" value="1"/>
</dbReference>
<comment type="caution">
    <text evidence="2">The sequence shown here is derived from an EMBL/GenBank/DDBJ whole genome shotgun (WGS) entry which is preliminary data.</text>
</comment>
<dbReference type="Proteomes" id="UP001604277">
    <property type="component" value="Unassembled WGS sequence"/>
</dbReference>
<dbReference type="PANTHER" id="PTHR47186:SF13">
    <property type="entry name" value="DISEASE RESISTANCE PROTEIN RGA3"/>
    <property type="match status" value="1"/>
</dbReference>
<keyword evidence="3" id="KW-1185">Reference proteome</keyword>
<dbReference type="PANTHER" id="PTHR47186">
    <property type="entry name" value="LEUCINE-RICH REPEAT-CONTAINING PROTEIN 57"/>
    <property type="match status" value="1"/>
</dbReference>
<dbReference type="AlphaFoldDB" id="A0ABD1VQM7"/>
<dbReference type="Gene3D" id="3.80.10.10">
    <property type="entry name" value="Ribonuclease Inhibitor"/>
    <property type="match status" value="1"/>
</dbReference>
<dbReference type="InterPro" id="IPR056789">
    <property type="entry name" value="LRR_R13L1-DRL21"/>
</dbReference>
<proteinExistence type="predicted"/>
<accession>A0ABD1VQM7</accession>
<reference evidence="3" key="1">
    <citation type="submission" date="2024-07" db="EMBL/GenBank/DDBJ databases">
        <title>Two chromosome-level genome assemblies of Korean endemic species Abeliophyllum distichum and Forsythia ovata (Oleaceae).</title>
        <authorList>
            <person name="Jang H."/>
        </authorList>
    </citation>
    <scope>NUCLEOTIDE SEQUENCE [LARGE SCALE GENOMIC DNA]</scope>
</reference>
<dbReference type="EMBL" id="JBFOLJ010000005">
    <property type="protein sequence ID" value="KAL2538670.1"/>
    <property type="molecule type" value="Genomic_DNA"/>
</dbReference>
<feature type="domain" description="R13L1/DRL21-like LRR repeat region" evidence="1">
    <location>
        <begin position="27"/>
        <end position="168"/>
    </location>
</feature>
<protein>
    <submittedName>
        <fullName evidence="2">Disease resistance RPP13-like protein 1</fullName>
    </submittedName>
</protein>
<evidence type="ECO:0000313" key="3">
    <source>
        <dbReference type="Proteomes" id="UP001604277"/>
    </source>
</evidence>
<organism evidence="2 3">
    <name type="scientific">Forsythia ovata</name>
    <dbReference type="NCBI Taxonomy" id="205694"/>
    <lineage>
        <taxon>Eukaryota</taxon>
        <taxon>Viridiplantae</taxon>
        <taxon>Streptophyta</taxon>
        <taxon>Embryophyta</taxon>
        <taxon>Tracheophyta</taxon>
        <taxon>Spermatophyta</taxon>
        <taxon>Magnoliopsida</taxon>
        <taxon>eudicotyledons</taxon>
        <taxon>Gunneridae</taxon>
        <taxon>Pentapetalae</taxon>
        <taxon>asterids</taxon>
        <taxon>lamiids</taxon>
        <taxon>Lamiales</taxon>
        <taxon>Oleaceae</taxon>
        <taxon>Forsythieae</taxon>
        <taxon>Forsythia</taxon>
    </lineage>
</organism>
<evidence type="ECO:0000259" key="1">
    <source>
        <dbReference type="Pfam" id="PF25019"/>
    </source>
</evidence>
<dbReference type="InterPro" id="IPR032675">
    <property type="entry name" value="LRR_dom_sf"/>
</dbReference>